<evidence type="ECO:0000313" key="5">
    <source>
        <dbReference type="Proteomes" id="UP001652661"/>
    </source>
</evidence>
<protein>
    <submittedName>
        <fullName evidence="6">Pyrimidodiazepine synthase isoform X1</fullName>
    </submittedName>
</protein>
<feature type="domain" description="GST N-terminal" evidence="3">
    <location>
        <begin position="20"/>
        <end position="102"/>
    </location>
</feature>
<dbReference type="InterPro" id="IPR010987">
    <property type="entry name" value="Glutathione-S-Trfase_C-like"/>
</dbReference>
<dbReference type="Pfam" id="PF13410">
    <property type="entry name" value="GST_C_2"/>
    <property type="match status" value="1"/>
</dbReference>
<proteinExistence type="inferred from homology"/>
<name>A0A6P4IS63_DROKI</name>
<evidence type="ECO:0000256" key="2">
    <source>
        <dbReference type="ARBA" id="ARBA00023002"/>
    </source>
</evidence>
<dbReference type="SUPFAM" id="SSF52833">
    <property type="entry name" value="Thioredoxin-like"/>
    <property type="match status" value="1"/>
</dbReference>
<dbReference type="RefSeq" id="XP_017026289.1">
    <property type="nucleotide sequence ID" value="XM_017170800.2"/>
</dbReference>
<dbReference type="SFLD" id="SFLDS00019">
    <property type="entry name" value="Glutathione_Transferase_(cytos"/>
    <property type="match status" value="1"/>
</dbReference>
<evidence type="ECO:0000313" key="6">
    <source>
        <dbReference type="RefSeq" id="XP_017026289.1"/>
    </source>
</evidence>
<dbReference type="AlphaFoldDB" id="A0A6P4IS63"/>
<dbReference type="Proteomes" id="UP001652661">
    <property type="component" value="Chromosome 3L"/>
</dbReference>
<organism evidence="5 6">
    <name type="scientific">Drosophila kikkawai</name>
    <name type="common">Fruit fly</name>
    <dbReference type="NCBI Taxonomy" id="30033"/>
    <lineage>
        <taxon>Eukaryota</taxon>
        <taxon>Metazoa</taxon>
        <taxon>Ecdysozoa</taxon>
        <taxon>Arthropoda</taxon>
        <taxon>Hexapoda</taxon>
        <taxon>Insecta</taxon>
        <taxon>Pterygota</taxon>
        <taxon>Neoptera</taxon>
        <taxon>Endopterygota</taxon>
        <taxon>Diptera</taxon>
        <taxon>Brachycera</taxon>
        <taxon>Muscomorpha</taxon>
        <taxon>Ephydroidea</taxon>
        <taxon>Drosophilidae</taxon>
        <taxon>Drosophila</taxon>
        <taxon>Sophophora</taxon>
    </lineage>
</organism>
<evidence type="ECO:0000259" key="3">
    <source>
        <dbReference type="PROSITE" id="PS50404"/>
    </source>
</evidence>
<comment type="similarity">
    <text evidence="1">Belongs to the GST superfamily. Omega family.</text>
</comment>
<dbReference type="GO" id="GO:0005737">
    <property type="term" value="C:cytoplasm"/>
    <property type="evidence" value="ECO:0007669"/>
    <property type="project" value="InterPro"/>
</dbReference>
<dbReference type="PANTHER" id="PTHR43968">
    <property type="match status" value="1"/>
</dbReference>
<dbReference type="PRINTS" id="PR01625">
    <property type="entry name" value="GSTRNSFRASEO"/>
</dbReference>
<dbReference type="Gene3D" id="1.20.1050.10">
    <property type="match status" value="1"/>
</dbReference>
<dbReference type="OrthoDB" id="4951845at2759"/>
<dbReference type="Gene3D" id="3.40.30.10">
    <property type="entry name" value="Glutaredoxin"/>
    <property type="match status" value="1"/>
</dbReference>
<dbReference type="PROSITE" id="PS50405">
    <property type="entry name" value="GST_CTER"/>
    <property type="match status" value="1"/>
</dbReference>
<feature type="domain" description="GST C-terminal" evidence="4">
    <location>
        <begin position="108"/>
        <end position="232"/>
    </location>
</feature>
<keyword evidence="5" id="KW-1185">Reference proteome</keyword>
<dbReference type="InterPro" id="IPR004045">
    <property type="entry name" value="Glutathione_S-Trfase_N"/>
</dbReference>
<dbReference type="GO" id="GO:0006749">
    <property type="term" value="P:glutathione metabolic process"/>
    <property type="evidence" value="ECO:0007669"/>
    <property type="project" value="TreeGrafter"/>
</dbReference>
<dbReference type="FunFam" id="3.40.30.10:FF:000123">
    <property type="entry name" value="Glutathione transferase o1"/>
    <property type="match status" value="1"/>
</dbReference>
<dbReference type="InterPro" id="IPR036282">
    <property type="entry name" value="Glutathione-S-Trfase_C_sf"/>
</dbReference>
<dbReference type="GO" id="GO:0045174">
    <property type="term" value="F:glutathione dehydrogenase (ascorbate) activity"/>
    <property type="evidence" value="ECO:0007669"/>
    <property type="project" value="TreeGrafter"/>
</dbReference>
<dbReference type="SUPFAM" id="SSF47616">
    <property type="entry name" value="GST C-terminal domain-like"/>
    <property type="match status" value="1"/>
</dbReference>
<dbReference type="Pfam" id="PF13417">
    <property type="entry name" value="GST_N_3"/>
    <property type="match status" value="1"/>
</dbReference>
<dbReference type="CDD" id="cd03184">
    <property type="entry name" value="GST_C_Omega"/>
    <property type="match status" value="1"/>
</dbReference>
<reference evidence="6" key="1">
    <citation type="submission" date="2025-08" db="UniProtKB">
        <authorList>
            <consortium name="RefSeq"/>
        </authorList>
    </citation>
    <scope>IDENTIFICATION</scope>
    <source>
        <strain evidence="6">14028-0561.14</strain>
        <tissue evidence="6">Whole fly</tissue>
    </source>
</reference>
<dbReference type="FunFam" id="1.20.1050.10:FF:000009">
    <property type="entry name" value="Glutathione S-transferase omega-1"/>
    <property type="match status" value="1"/>
</dbReference>
<dbReference type="PROSITE" id="PS50404">
    <property type="entry name" value="GST_NTER"/>
    <property type="match status" value="1"/>
</dbReference>
<keyword evidence="2" id="KW-0560">Oxidoreductase</keyword>
<dbReference type="InterPro" id="IPR005442">
    <property type="entry name" value="GST_omega"/>
</dbReference>
<dbReference type="PANTHER" id="PTHR43968:SF6">
    <property type="entry name" value="GLUTATHIONE S-TRANSFERASE OMEGA"/>
    <property type="match status" value="1"/>
</dbReference>
<evidence type="ECO:0000259" key="4">
    <source>
        <dbReference type="PROSITE" id="PS50405"/>
    </source>
</evidence>
<dbReference type="InterPro" id="IPR036249">
    <property type="entry name" value="Thioredoxin-like_sf"/>
</dbReference>
<sequence>MSDTEHLTTGSPKPVFPDDGILKLYSMRFCPYAHRVHLVLDAKKIPYHSIYINLREKPEWFPQVSSSSKVPALELVAEPKNSVLIESLIICDYLDEKYPEVAPLYPKDPLKKAQEKILVVRFDQFINAFYKLVLHDNPASLGDTDLYAGLETYEEELKQRGTEFFGGTAPGMLDYMIWPWCERFSALKFSFGDHFDLSPERFGTLLKWRDLMLKDRAVKCFYLDGKIHAKYMASRRAGTADYNMLYHAAKRARLE</sequence>
<evidence type="ECO:0000256" key="1">
    <source>
        <dbReference type="ARBA" id="ARBA00011067"/>
    </source>
</evidence>
<accession>A0A6P4IS63</accession>
<dbReference type="GO" id="GO:0004364">
    <property type="term" value="F:glutathione transferase activity"/>
    <property type="evidence" value="ECO:0007669"/>
    <property type="project" value="InterPro"/>
</dbReference>
<dbReference type="InterPro" id="IPR050983">
    <property type="entry name" value="GST_Omega/HSP26"/>
</dbReference>
<gene>
    <name evidence="6" type="primary">GstO1</name>
</gene>
<dbReference type="SFLD" id="SFLDG00358">
    <property type="entry name" value="Main_(cytGST)"/>
    <property type="match status" value="1"/>
</dbReference>
<dbReference type="InterPro" id="IPR040079">
    <property type="entry name" value="Glutathione_S-Trfase"/>
</dbReference>